<proteinExistence type="predicted"/>
<keyword evidence="2" id="KW-1133">Transmembrane helix</keyword>
<organism evidence="3 4">
    <name type="scientific">Cymbomonas tetramitiformis</name>
    <dbReference type="NCBI Taxonomy" id="36881"/>
    <lineage>
        <taxon>Eukaryota</taxon>
        <taxon>Viridiplantae</taxon>
        <taxon>Chlorophyta</taxon>
        <taxon>Pyramimonadophyceae</taxon>
        <taxon>Pyramimonadales</taxon>
        <taxon>Pyramimonadaceae</taxon>
        <taxon>Cymbomonas</taxon>
    </lineage>
</organism>
<keyword evidence="4" id="KW-1185">Reference proteome</keyword>
<dbReference type="EMBL" id="LGRX02034021">
    <property type="protein sequence ID" value="KAK3239127.1"/>
    <property type="molecule type" value="Genomic_DNA"/>
</dbReference>
<sequence>MVSTRTTYAMASRRVTTQNTGQGGPIERGASRESAPDQPCGRASAKAVAYFAILVSWFTCAWVLLTFSMLIREMMGQEAEAELVASWATLLAVEMFGKKNMKLIFIRLFVDFVMSKAERKLHSEIP</sequence>
<keyword evidence="2" id="KW-0472">Membrane</keyword>
<feature type="transmembrane region" description="Helical" evidence="2">
    <location>
        <begin position="47"/>
        <end position="67"/>
    </location>
</feature>
<comment type="caution">
    <text evidence="3">The sequence shown here is derived from an EMBL/GenBank/DDBJ whole genome shotgun (WGS) entry which is preliminary data.</text>
</comment>
<accession>A0AAE0BP32</accession>
<protein>
    <submittedName>
        <fullName evidence="3">Uncharacterized protein</fullName>
    </submittedName>
</protein>
<dbReference type="Proteomes" id="UP001190700">
    <property type="component" value="Unassembled WGS sequence"/>
</dbReference>
<gene>
    <name evidence="3" type="ORF">CYMTET_50927</name>
</gene>
<reference evidence="3 4" key="1">
    <citation type="journal article" date="2015" name="Genome Biol. Evol.">
        <title>Comparative Genomics of a Bacterivorous Green Alga Reveals Evolutionary Causalities and Consequences of Phago-Mixotrophic Mode of Nutrition.</title>
        <authorList>
            <person name="Burns J.A."/>
            <person name="Paasch A."/>
            <person name="Narechania A."/>
            <person name="Kim E."/>
        </authorList>
    </citation>
    <scope>NUCLEOTIDE SEQUENCE [LARGE SCALE GENOMIC DNA]</scope>
    <source>
        <strain evidence="3 4">PLY_AMNH</strain>
    </source>
</reference>
<keyword evidence="2" id="KW-0812">Transmembrane</keyword>
<name>A0AAE0BP32_9CHLO</name>
<evidence type="ECO:0000256" key="2">
    <source>
        <dbReference type="SAM" id="Phobius"/>
    </source>
</evidence>
<evidence type="ECO:0000313" key="4">
    <source>
        <dbReference type="Proteomes" id="UP001190700"/>
    </source>
</evidence>
<feature type="region of interest" description="Disordered" evidence="1">
    <location>
        <begin position="13"/>
        <end position="38"/>
    </location>
</feature>
<evidence type="ECO:0000256" key="1">
    <source>
        <dbReference type="SAM" id="MobiDB-lite"/>
    </source>
</evidence>
<evidence type="ECO:0000313" key="3">
    <source>
        <dbReference type="EMBL" id="KAK3239127.1"/>
    </source>
</evidence>
<dbReference type="AlphaFoldDB" id="A0AAE0BP32"/>